<gene>
    <name evidence="2" type="ORF">SAMN04487840_11070</name>
</gene>
<evidence type="ECO:0000313" key="3">
    <source>
        <dbReference type="Proteomes" id="UP000182712"/>
    </source>
</evidence>
<feature type="transmembrane region" description="Helical" evidence="1">
    <location>
        <begin position="5"/>
        <end position="20"/>
    </location>
</feature>
<organism evidence="2 3">
    <name type="scientific">Streptococcus gallolyticus</name>
    <dbReference type="NCBI Taxonomy" id="315405"/>
    <lineage>
        <taxon>Bacteria</taxon>
        <taxon>Bacillati</taxon>
        <taxon>Bacillota</taxon>
        <taxon>Bacilli</taxon>
        <taxon>Lactobacillales</taxon>
        <taxon>Streptococcaceae</taxon>
        <taxon>Streptococcus</taxon>
    </lineage>
</organism>
<keyword evidence="1" id="KW-0472">Membrane</keyword>
<evidence type="ECO:0000256" key="1">
    <source>
        <dbReference type="SAM" id="Phobius"/>
    </source>
</evidence>
<evidence type="ECO:0000313" key="2">
    <source>
        <dbReference type="EMBL" id="SER85691.1"/>
    </source>
</evidence>
<protein>
    <submittedName>
        <fullName evidence="2">Uncharacterized protein</fullName>
    </submittedName>
</protein>
<name>A0A1H9SL61_9STRE</name>
<keyword evidence="1" id="KW-0812">Transmembrane</keyword>
<accession>A0A1H9SL61</accession>
<dbReference type="AlphaFoldDB" id="A0A1H9SL61"/>
<dbReference type="RefSeq" id="WP_177159398.1">
    <property type="nucleotide sequence ID" value="NZ_FOGM01000010.1"/>
</dbReference>
<proteinExistence type="predicted"/>
<dbReference type="EMBL" id="FOGM01000010">
    <property type="protein sequence ID" value="SER85691.1"/>
    <property type="molecule type" value="Genomic_DNA"/>
</dbReference>
<keyword evidence="1" id="KW-1133">Transmembrane helix</keyword>
<feature type="transmembrane region" description="Helical" evidence="1">
    <location>
        <begin position="26"/>
        <end position="42"/>
    </location>
</feature>
<dbReference type="Proteomes" id="UP000182712">
    <property type="component" value="Unassembled WGS sequence"/>
</dbReference>
<reference evidence="2 3" key="1">
    <citation type="submission" date="2016-10" db="EMBL/GenBank/DDBJ databases">
        <authorList>
            <person name="de Groot N.N."/>
        </authorList>
    </citation>
    <scope>NUCLEOTIDE SEQUENCE [LARGE SCALE GENOMIC DNA]</scope>
    <source>
        <strain evidence="2 3">VTM2R47</strain>
    </source>
</reference>
<sequence length="47" mass="5271">MSKNIVYFISAIIFLVYGLLEHKAIFIILGIVFGMIGVGDYLKHKGK</sequence>